<reference evidence="1 2" key="1">
    <citation type="journal article" date="2024" name="G3 (Bethesda)">
        <title>Genome assembly of Hibiscus sabdariffa L. provides insights into metabolisms of medicinal natural products.</title>
        <authorList>
            <person name="Kim T."/>
        </authorList>
    </citation>
    <scope>NUCLEOTIDE SEQUENCE [LARGE SCALE GENOMIC DNA]</scope>
    <source>
        <strain evidence="1">TK-2024</strain>
        <tissue evidence="1">Old leaves</tissue>
    </source>
</reference>
<evidence type="ECO:0000313" key="2">
    <source>
        <dbReference type="Proteomes" id="UP001472677"/>
    </source>
</evidence>
<accession>A0ABR2ENB9</accession>
<protein>
    <submittedName>
        <fullName evidence="1">Uncharacterized protein</fullName>
    </submittedName>
</protein>
<name>A0ABR2ENB9_9ROSI</name>
<evidence type="ECO:0000313" key="1">
    <source>
        <dbReference type="EMBL" id="KAK8563500.1"/>
    </source>
</evidence>
<comment type="caution">
    <text evidence="1">The sequence shown here is derived from an EMBL/GenBank/DDBJ whole genome shotgun (WGS) entry which is preliminary data.</text>
</comment>
<organism evidence="1 2">
    <name type="scientific">Hibiscus sabdariffa</name>
    <name type="common">roselle</name>
    <dbReference type="NCBI Taxonomy" id="183260"/>
    <lineage>
        <taxon>Eukaryota</taxon>
        <taxon>Viridiplantae</taxon>
        <taxon>Streptophyta</taxon>
        <taxon>Embryophyta</taxon>
        <taxon>Tracheophyta</taxon>
        <taxon>Spermatophyta</taxon>
        <taxon>Magnoliopsida</taxon>
        <taxon>eudicotyledons</taxon>
        <taxon>Gunneridae</taxon>
        <taxon>Pentapetalae</taxon>
        <taxon>rosids</taxon>
        <taxon>malvids</taxon>
        <taxon>Malvales</taxon>
        <taxon>Malvaceae</taxon>
        <taxon>Malvoideae</taxon>
        <taxon>Hibiscus</taxon>
    </lineage>
</organism>
<dbReference type="Proteomes" id="UP001472677">
    <property type="component" value="Unassembled WGS sequence"/>
</dbReference>
<gene>
    <name evidence="1" type="ORF">V6N12_035646</name>
</gene>
<dbReference type="EMBL" id="JBBPBM010000011">
    <property type="protein sequence ID" value="KAK8563500.1"/>
    <property type="molecule type" value="Genomic_DNA"/>
</dbReference>
<proteinExistence type="predicted"/>
<keyword evidence="2" id="KW-1185">Reference proteome</keyword>
<sequence>MCSVLKLDDGQWCSNQSIIRQKVVEFFKKVFSASSITGWDFHGCFPSLLTCDVMRRTDAMRRTAAIGDDEAGDIVAGGVVGYDRVSSCSNSSGAVTAADCAYLD</sequence>